<dbReference type="Proteomes" id="UP000245768">
    <property type="component" value="Unassembled WGS sequence"/>
</dbReference>
<keyword evidence="4" id="KW-1185">Reference proteome</keyword>
<comment type="similarity">
    <text evidence="1">Belongs to the MDM20/NAA25 family.</text>
</comment>
<gene>
    <name evidence="3" type="ORF">FA10DRAFT_266219</name>
</gene>
<reference evidence="3 4" key="1">
    <citation type="journal article" date="2018" name="Mol. Biol. Evol.">
        <title>Broad Genomic Sampling Reveals a Smut Pathogenic Ancestry of the Fungal Clade Ustilaginomycotina.</title>
        <authorList>
            <person name="Kijpornyongpan T."/>
            <person name="Mondo S.J."/>
            <person name="Barry K."/>
            <person name="Sandor L."/>
            <person name="Lee J."/>
            <person name="Lipzen A."/>
            <person name="Pangilinan J."/>
            <person name="LaButti K."/>
            <person name="Hainaut M."/>
            <person name="Henrissat B."/>
            <person name="Grigoriev I.V."/>
            <person name="Spatafora J.W."/>
            <person name="Aime M.C."/>
        </authorList>
    </citation>
    <scope>NUCLEOTIDE SEQUENCE [LARGE SCALE GENOMIC DNA]</scope>
    <source>
        <strain evidence="3 4">MCA 4198</strain>
    </source>
</reference>
<dbReference type="EMBL" id="KZ819635">
    <property type="protein sequence ID" value="PWN92461.1"/>
    <property type="molecule type" value="Genomic_DNA"/>
</dbReference>
<dbReference type="PANTHER" id="PTHR22767">
    <property type="entry name" value="N-TERMINAL ACETYLTRANSFERASE-RELATED"/>
    <property type="match status" value="1"/>
</dbReference>
<dbReference type="PANTHER" id="PTHR22767:SF3">
    <property type="entry name" value="N-ALPHA-ACETYLTRANSFERASE 25, NATB AUXILIARY SUBUNIT"/>
    <property type="match status" value="1"/>
</dbReference>
<dbReference type="SUPFAM" id="SSF48452">
    <property type="entry name" value="TPR-like"/>
    <property type="match status" value="1"/>
</dbReference>
<dbReference type="FunCoup" id="A0A316YTA6">
    <property type="interactions" value="558"/>
</dbReference>
<evidence type="ECO:0008006" key="5">
    <source>
        <dbReference type="Google" id="ProtNLM"/>
    </source>
</evidence>
<feature type="compositionally biased region" description="Low complexity" evidence="2">
    <location>
        <begin position="796"/>
        <end position="805"/>
    </location>
</feature>
<evidence type="ECO:0000256" key="1">
    <source>
        <dbReference type="ARBA" id="ARBA00006298"/>
    </source>
</evidence>
<proteinExistence type="inferred from homology"/>
<dbReference type="OrthoDB" id="1874341at2759"/>
<dbReference type="RefSeq" id="XP_025379659.1">
    <property type="nucleotide sequence ID" value="XM_025521407.1"/>
</dbReference>
<evidence type="ECO:0000313" key="3">
    <source>
        <dbReference type="EMBL" id="PWN92461.1"/>
    </source>
</evidence>
<dbReference type="STRING" id="215250.A0A316YTA6"/>
<dbReference type="AlphaFoldDB" id="A0A316YTA6"/>
<name>A0A316YTA6_9BASI</name>
<organism evidence="3 4">
    <name type="scientific">Acaromyces ingoldii</name>
    <dbReference type="NCBI Taxonomy" id="215250"/>
    <lineage>
        <taxon>Eukaryota</taxon>
        <taxon>Fungi</taxon>
        <taxon>Dikarya</taxon>
        <taxon>Basidiomycota</taxon>
        <taxon>Ustilaginomycotina</taxon>
        <taxon>Exobasidiomycetes</taxon>
        <taxon>Exobasidiales</taxon>
        <taxon>Cryptobasidiaceae</taxon>
        <taxon>Acaromyces</taxon>
    </lineage>
</organism>
<dbReference type="GO" id="GO:0031416">
    <property type="term" value="C:NatB complex"/>
    <property type="evidence" value="ECO:0007669"/>
    <property type="project" value="TreeGrafter"/>
</dbReference>
<protein>
    <recommendedName>
        <fullName evidence="5">TPR-like protein</fullName>
    </recommendedName>
</protein>
<dbReference type="InParanoid" id="A0A316YTA6"/>
<feature type="non-terminal residue" evidence="3">
    <location>
        <position position="836"/>
    </location>
</feature>
<dbReference type="InterPro" id="IPR011990">
    <property type="entry name" value="TPR-like_helical_dom_sf"/>
</dbReference>
<dbReference type="Gene3D" id="1.25.40.1040">
    <property type="match status" value="1"/>
</dbReference>
<sequence>MSFNPLALLQERQCAPVYSALDSGNPSAALRQCDGLLAKQPDLHLAAALRSLALVRLGRRADASKQVDGLLAATSKNKALLDGGSSLLHVLSIALGSLGRTSDEVEMLDAASKAAPSNIDLGARAFVAMAKTGQWQRAQQTSLRLSKAAAGSKGSDNDLHFWWSMQAYALVAADPSLPAHQLALPLATRMIQKHLETAPWGARSDEELFLYATILARQGDASKRQAVELLDAQKELREKSMTLAILRTELLRELGQWTTLCEEALQAMESGDDNWSHVQVLVEAVSKLHDDSSSSGSNSSKVTDAEARLSKLAEGKGAKNRGFRLARLELVRGLSDEQRAKLSQPDLSKLIVAYFDDFAQKACAYEDLAPHALLLVEGPGLEKVRETVAKEEAREIETLDDLYRVLNACKLLRLVQADSKDAEMDRTLSKRYWDIYKRALVIGKDLPKTEMQPADDFALLAAQACVAASPSSPSDLVQAVSMLESALQHSPKGYRLRVLLIRLLRQLGSVDEAREHFSKLGARSVQLETLGWLLVDRSSSYRNLLPQGSSQEAEFDSAVEGIARIWRESEREMPEMVAKAFENGIFSRIEEIVDFKKRLDNSLARQLYAAERALCPAKGDEDEEMRREAVQRALRVRAPSDQRDFAVLLNLLPSSRGSIRELTSLTRQEPGTRYVDGMLDVAAAVLGIEREHKDARDGGSDDELTASERRLHDLARKILDKASDVEATAKAFFEGCLDEAKTTNSPFPADQLLVASVALQGYQLVARRQIDTKAASAPLHELRELLKEKRDHVDFSSSSQEAAAVAEREGEEDTKARLEAAARGAYNAVLGRLEAC</sequence>
<dbReference type="InterPro" id="IPR019183">
    <property type="entry name" value="NAA25_NatB_aux_su"/>
</dbReference>
<accession>A0A316YTA6</accession>
<evidence type="ECO:0000256" key="2">
    <source>
        <dbReference type="SAM" id="MobiDB-lite"/>
    </source>
</evidence>
<feature type="region of interest" description="Disordered" evidence="2">
    <location>
        <begin position="793"/>
        <end position="816"/>
    </location>
</feature>
<dbReference type="Pfam" id="PF09797">
    <property type="entry name" value="NatB_MDM20"/>
    <property type="match status" value="1"/>
</dbReference>
<evidence type="ECO:0000313" key="4">
    <source>
        <dbReference type="Proteomes" id="UP000245768"/>
    </source>
</evidence>
<dbReference type="GeneID" id="37043323"/>